<keyword evidence="3" id="KW-1185">Reference proteome</keyword>
<gene>
    <name evidence="2" type="ORF">PVAP13_7KG274455</name>
</gene>
<evidence type="ECO:0000313" key="2">
    <source>
        <dbReference type="EMBL" id="KAG2573753.1"/>
    </source>
</evidence>
<dbReference type="Proteomes" id="UP000823388">
    <property type="component" value="Chromosome 7K"/>
</dbReference>
<sequence length="211" mass="24117">MPQSVLVPRPICDENLNWDQLEPIVMEVFHRRFVTFTEPTVKVQSSSSSRSDGSRPALPSMTWAGWFSVGEVLQLSKTWRGWNFWRRNKLSAKKGVCTHMYTWPIFLSLGVILKNTEYYMANFPIQVPCLSMNQVNECLSMNQVQYMSVHESRNSAWHRRAFAHKQARGSAEVMDRSKRSRNAGRAGPRRLDGSKTRLGQDGSDGSTSCRV</sequence>
<name>A0A8T0QJB9_PANVG</name>
<protein>
    <submittedName>
        <fullName evidence="2">Uncharacterized protein</fullName>
    </submittedName>
</protein>
<accession>A0A8T0QJB9</accession>
<proteinExistence type="predicted"/>
<comment type="caution">
    <text evidence="2">The sequence shown here is derived from an EMBL/GenBank/DDBJ whole genome shotgun (WGS) entry which is preliminary data.</text>
</comment>
<reference evidence="2" key="1">
    <citation type="submission" date="2020-05" db="EMBL/GenBank/DDBJ databases">
        <title>WGS assembly of Panicum virgatum.</title>
        <authorList>
            <person name="Lovell J.T."/>
            <person name="Jenkins J."/>
            <person name="Shu S."/>
            <person name="Juenger T.E."/>
            <person name="Schmutz J."/>
        </authorList>
    </citation>
    <scope>NUCLEOTIDE SEQUENCE</scope>
    <source>
        <strain evidence="2">AP13</strain>
    </source>
</reference>
<evidence type="ECO:0000313" key="3">
    <source>
        <dbReference type="Proteomes" id="UP000823388"/>
    </source>
</evidence>
<evidence type="ECO:0000256" key="1">
    <source>
        <dbReference type="SAM" id="MobiDB-lite"/>
    </source>
</evidence>
<dbReference type="EMBL" id="CM029049">
    <property type="protein sequence ID" value="KAG2573753.1"/>
    <property type="molecule type" value="Genomic_DNA"/>
</dbReference>
<organism evidence="2 3">
    <name type="scientific">Panicum virgatum</name>
    <name type="common">Blackwell switchgrass</name>
    <dbReference type="NCBI Taxonomy" id="38727"/>
    <lineage>
        <taxon>Eukaryota</taxon>
        <taxon>Viridiplantae</taxon>
        <taxon>Streptophyta</taxon>
        <taxon>Embryophyta</taxon>
        <taxon>Tracheophyta</taxon>
        <taxon>Spermatophyta</taxon>
        <taxon>Magnoliopsida</taxon>
        <taxon>Liliopsida</taxon>
        <taxon>Poales</taxon>
        <taxon>Poaceae</taxon>
        <taxon>PACMAD clade</taxon>
        <taxon>Panicoideae</taxon>
        <taxon>Panicodae</taxon>
        <taxon>Paniceae</taxon>
        <taxon>Panicinae</taxon>
        <taxon>Panicum</taxon>
        <taxon>Panicum sect. Hiantes</taxon>
    </lineage>
</organism>
<dbReference type="AlphaFoldDB" id="A0A8T0QJB9"/>
<feature type="region of interest" description="Disordered" evidence="1">
    <location>
        <begin position="167"/>
        <end position="211"/>
    </location>
</feature>